<keyword evidence="2" id="KW-0378">Hydrolase</keyword>
<sequence length="62" mass="7159">MFKSSKIPLVMVTAFLSRKAMVGYLTEIAWETDVWVAEDVTHLIHFNGQHLLQLYQSQLPLI</sequence>
<dbReference type="GO" id="GO:0003677">
    <property type="term" value="F:DNA binding"/>
    <property type="evidence" value="ECO:0007669"/>
    <property type="project" value="InterPro"/>
</dbReference>
<evidence type="ECO:0000313" key="3">
    <source>
        <dbReference type="Proteomes" id="UP000027395"/>
    </source>
</evidence>
<protein>
    <submittedName>
        <fullName evidence="2">Type-2 restriction enzyme BsuBI</fullName>
        <ecNumber evidence="2">3.1.21.4</ecNumber>
    </submittedName>
</protein>
<name>A0A073CX43_PLAA1</name>
<dbReference type="Proteomes" id="UP000027395">
    <property type="component" value="Chromosome"/>
</dbReference>
<dbReference type="EC" id="3.1.21.4" evidence="2"/>
<keyword evidence="3" id="KW-1185">Reference proteome</keyword>
<dbReference type="InterPro" id="IPR041963">
    <property type="entry name" value="BsuBI/PstI_C_sf"/>
</dbReference>
<accession>A0A073CX43</accession>
<organism evidence="2 3">
    <name type="scientific">Planktothrix agardhii (strain NIVA-CYA 126/8)</name>
    <dbReference type="NCBI Taxonomy" id="388467"/>
    <lineage>
        <taxon>Bacteria</taxon>
        <taxon>Bacillati</taxon>
        <taxon>Cyanobacteriota</taxon>
        <taxon>Cyanophyceae</taxon>
        <taxon>Oscillatoriophycideae</taxon>
        <taxon>Oscillatoriales</taxon>
        <taxon>Microcoleaceae</taxon>
        <taxon>Planktothrix</taxon>
    </lineage>
</organism>
<dbReference type="STRING" id="388467.A19Y_3881"/>
<dbReference type="GO" id="GO:0000287">
    <property type="term" value="F:magnesium ion binding"/>
    <property type="evidence" value="ECO:0007669"/>
    <property type="project" value="InterPro"/>
</dbReference>
<dbReference type="Pfam" id="PF06616">
    <property type="entry name" value="BsuBI_PstI_RE"/>
    <property type="match status" value="1"/>
</dbReference>
<dbReference type="eggNOG" id="COG0827">
    <property type="taxonomic scope" value="Bacteria"/>
</dbReference>
<dbReference type="AlphaFoldDB" id="A0A073CX43"/>
<dbReference type="PATRIC" id="fig|388467.6.peg.3828"/>
<proteinExistence type="predicted"/>
<gene>
    <name evidence="2" type="ORF">A19Y_3881</name>
</gene>
<evidence type="ECO:0000313" key="2">
    <source>
        <dbReference type="EMBL" id="KEI68615.1"/>
    </source>
</evidence>
<dbReference type="GO" id="GO:0009307">
    <property type="term" value="P:DNA restriction-modification system"/>
    <property type="evidence" value="ECO:0007669"/>
    <property type="project" value="InterPro"/>
</dbReference>
<reference evidence="2 3" key="1">
    <citation type="journal article" date="2014" name="Appl. Environ. Microbiol.">
        <title>Elucidation of insertion elements encoded on plasmids and in vitro construction of shuttle vectors from the toxic cyanobacterium Planktothrix.</title>
        <authorList>
            <person name="Christiansen G."/>
            <person name="Goesmann A."/>
            <person name="Kurmayer R."/>
        </authorList>
    </citation>
    <scope>NUCLEOTIDE SEQUENCE [LARGE SCALE GENOMIC DNA]</scope>
    <source>
        <strain evidence="2 3">NIVA-CYA 126/8</strain>
    </source>
</reference>
<dbReference type="HOGENOM" id="CLU_3027378_0_0_3"/>
<dbReference type="InterPro" id="IPR009528">
    <property type="entry name" value="Restrct_endonuc_II_BsuBI_C"/>
</dbReference>
<evidence type="ECO:0000259" key="1">
    <source>
        <dbReference type="Pfam" id="PF06616"/>
    </source>
</evidence>
<dbReference type="EMBL" id="CM002803">
    <property type="protein sequence ID" value="KEI68615.1"/>
    <property type="molecule type" value="Genomic_DNA"/>
</dbReference>
<dbReference type="Gene3D" id="3.40.1350.80">
    <property type="match status" value="1"/>
</dbReference>
<feature type="domain" description="BsuBI/PstI restriction endonuclease" evidence="1">
    <location>
        <begin position="2"/>
        <end position="49"/>
    </location>
</feature>
<dbReference type="GO" id="GO:0009036">
    <property type="term" value="F:type II site-specific deoxyribonuclease activity"/>
    <property type="evidence" value="ECO:0007669"/>
    <property type="project" value="UniProtKB-EC"/>
</dbReference>